<dbReference type="NCBIfam" id="TIGR01643">
    <property type="entry name" value="YD_repeat_2x"/>
    <property type="match status" value="1"/>
</dbReference>
<feature type="compositionally biased region" description="Polar residues" evidence="5">
    <location>
        <begin position="77"/>
        <end position="93"/>
    </location>
</feature>
<dbReference type="PANTHER" id="PTHR32305">
    <property type="match status" value="1"/>
</dbReference>
<keyword evidence="9" id="KW-1185">Reference proteome</keyword>
<sequence>MKLYDKKIQLFSSFILSLCSVLGFSQTILYQAETISRTVQDPQTVVLAPGFQAKASVSNPFVAKIGPSTENPGGGPTDSNAGATNPSGTTAPNGKSFHDTKGNIEVNGTGQLQFTLPIALPPGVKSVAPQFNLVYTSGTGNGIAGYGWNISGITSITRAGKTIDKDGEAKGTQLDYSDLYSFNGQRLILKSGEYGKDGAEYITEKYSNIKIKSVGSITGQAWQGPEYWEVTFEDGSQAWYGGTKSGLSSARTPIEYNIVKWKDLKGNYISYDYVQAGVSNVAIISNIQWGGNETLNKPHFNKIDFNYINRSLVEDSYVGGIRFLQSQLLSEITVNASGSPFKRYAINYLKNGTNYEIVDKITEYNADNNAANPASFIYPTPTQPVLEFSNNNVDSFENVKLTGDFNGDGYLDFTLNSGVMKLGGLNNTFTDISTGKTFNTEAKVVNTLLDEEGQVHNGNGIVQYEGGKLVGYIFRNNVFVKVFEKLVYDQSGCNAGNQPPPAGCKIVSPILNEGDLNGDGISDIFFTLKREDCYWAHDPNCVDKTSDDTANRPPPCSILECNTYTIGNYIVDLKNANNPIATYTIDSGIDESSYYKQQYLDIDGDRKVDVIDVSNTAYTIFEFIKTAPNQYLKKIRFTGNLAETKAPEFTVLFGDFNGDGNLDFTIPTTDTQEKDNWRFYMGTGKGFSNILKTDFLKYRKPDDYQNSNYPTFNIYRNFYTASDINRDGKSDIVHINSFNKAGQVNSSGVILNRHYGYTIAAYTANGAMTNGSPDFFTSYMYGGSNYVTGTSEFALFSPVTSQVKVNNSYYDILLFWKERMHKLKSPSPVGKLSQVQSIIQGDIITSADYMEVIPNDPILPNFYQKVKKEYYPYFSLSRADQSYAVSQLRQQGKKQDFRYRGMTGHLQGKGMMGYHQSARSSWYADGFENTKIWSGVEIDPLFDGVPVKEWSIRTTNENNIFPTDISENNNLLLSFKSTIYDTYKLVDGQVVSTPVSDTDKPKAVTATVPKNTKTKDFLSGTTINSSIIYGDYYLPKQTVTNVNNGYAVTTSDFDYIHNTSGTGSDYFIGRPKSKTEKSQAYGDTKSAKEEYVYENNLLKTLKTWNRDNTGYLLETYDYDGFGNIVEKIISNSVDSQTQTSGNLYDPKGRFVVKKTDNLGLETNLEYSDWGQIKKQTDALGNTLLNVYDGWGKLSSSKTNLGGTTTYQYNRDNNANITITQYNPDGDISKKYTNKLGQEYKASTKAFGQGQYISQETQYDILGRKIKESEPYFEGQTANLWNTISYDDTVFPAKIMATSFSGKQMETSISGLTTTVKELNGYQRITSKTTDALGNVVSSTDKGGTVQFTYNAAGEQIKAQYAENIVTTKYDVWGRKSEFNDPSNGLYKYEYDGFGQPKKTISPKGTKEFIYNSLGQLISQKELSTADAGQATNKLISYSYDNKGRLISRSGTSKGKAYSSNVAYDPQGRLLSSSESSNGKYFIQKGITYDDKARVISYEKQLYSSGVLTKVQIENVYSVWNGELYQVKDKMAGKILWELKETNAKGQVLKSKLGVADVNNVYDTNGFLTNTNHSSQAKPSILQLSYSFDAIKNELKSRTTGGDFNITESFDYDDNNRLVNWTNPVTGIKPTANRNVYDIKGRITQNDQVGTIKFENSAKIYQATGMTLNAAGEQNYNNDLIQSITYNENNDPVFIDGMKGDVAFHYGLTSMRQRVTYGGNFSADTDGKFTKFYSEDGSFEVVKDNTTGKEKHILYIGGTPYESNIVYLKNFAESSGSYKFLHKDYIGSILAISDEAGNKLEQRHFDAWGNFTHLQIGNGAIITDKNIIDNASLLLERGYTSHEHFAEVGIIHMNGRLYDPLLRRFLNADENIQDPYNTQNYNKYGYVLNNPLMFNDPSGEFAWAAGFFLTYVAPVIWGAVVGTLISVGMYTIQSLVMNSWSWNGFANALLMGAVTGGVSGGLGQVFSASGFWGSVGSSAFVGAGTGGVSALLTGQNFLEGVLKGAVIGGAVAGIFHYGANVFSRPVYSALTKSEYDALGIPDSGGALDPSVDTVRKMFKDTGWSEMNTGTKQFYVDNPTARYIRKGDFYFDTKTGQDVIAYTRRNFWNGNTSSINLSKGAFASKIKLGFVMTHELGHSVINLNPKLTDFLQVKTNSGYEPELLFPGAQGDIGKLTIEHGAIWGIERDFLKLNGLDKLPGFFNSSLESTFNDYILKSIQFKGVYDKIKHLPVKLK</sequence>
<dbReference type="NCBIfam" id="TIGR03696">
    <property type="entry name" value="Rhs_assc_core"/>
    <property type="match status" value="1"/>
</dbReference>
<dbReference type="Pfam" id="PF03534">
    <property type="entry name" value="SpvB"/>
    <property type="match status" value="1"/>
</dbReference>
<dbReference type="InterPro" id="IPR006530">
    <property type="entry name" value="YD"/>
</dbReference>
<dbReference type="SUPFAM" id="SSF69318">
    <property type="entry name" value="Integrin alpha N-terminal domain"/>
    <property type="match status" value="1"/>
</dbReference>
<evidence type="ECO:0000256" key="5">
    <source>
        <dbReference type="SAM" id="MobiDB-lite"/>
    </source>
</evidence>
<dbReference type="InterPro" id="IPR003284">
    <property type="entry name" value="Sal_SpvB"/>
</dbReference>
<dbReference type="InterPro" id="IPR022385">
    <property type="entry name" value="Rhs_assc_core"/>
</dbReference>
<keyword evidence="2" id="KW-0964">Secreted</keyword>
<keyword evidence="6" id="KW-0472">Membrane</keyword>
<proteinExistence type="predicted"/>
<dbReference type="InterPro" id="IPR056823">
    <property type="entry name" value="TEN-like_YD-shell"/>
</dbReference>
<evidence type="ECO:0000256" key="6">
    <source>
        <dbReference type="SAM" id="Phobius"/>
    </source>
</evidence>
<gene>
    <name evidence="8" type="ORF">HNP24_003211</name>
</gene>
<protein>
    <submittedName>
        <fullName evidence="8">RHS repeat-associated protein</fullName>
    </submittedName>
</protein>
<dbReference type="Pfam" id="PF25023">
    <property type="entry name" value="TEN_YD-shell"/>
    <property type="match status" value="1"/>
</dbReference>
<dbReference type="Gene3D" id="2.180.10.10">
    <property type="entry name" value="RHS repeat-associated core"/>
    <property type="match status" value="1"/>
</dbReference>
<dbReference type="InterPro" id="IPR028994">
    <property type="entry name" value="Integrin_alpha_N"/>
</dbReference>
<dbReference type="RefSeq" id="WP_184558423.1">
    <property type="nucleotide sequence ID" value="NZ_JACHKS010000002.1"/>
</dbReference>
<dbReference type="InterPro" id="IPR050708">
    <property type="entry name" value="T6SS_VgrG/RHS"/>
</dbReference>
<evidence type="ECO:0000256" key="1">
    <source>
        <dbReference type="ARBA" id="ARBA00004613"/>
    </source>
</evidence>
<name>A0ABR6Q2P1_9FLAO</name>
<comment type="subcellular location">
    <subcellularLocation>
        <location evidence="1">Secreted</location>
    </subcellularLocation>
</comment>
<feature type="transmembrane region" description="Helical" evidence="6">
    <location>
        <begin position="1900"/>
        <end position="1931"/>
    </location>
</feature>
<comment type="caution">
    <text evidence="8">The sequence shown here is derived from an EMBL/GenBank/DDBJ whole genome shotgun (WGS) entry which is preliminary data.</text>
</comment>
<keyword evidence="4" id="KW-0843">Virulence</keyword>
<dbReference type="Proteomes" id="UP000587367">
    <property type="component" value="Unassembled WGS sequence"/>
</dbReference>
<feature type="transmembrane region" description="Helical" evidence="6">
    <location>
        <begin position="1970"/>
        <end position="1992"/>
    </location>
</feature>
<evidence type="ECO:0000313" key="9">
    <source>
        <dbReference type="Proteomes" id="UP000587367"/>
    </source>
</evidence>
<organism evidence="8 9">
    <name type="scientific">Chryseobacterium sediminis</name>
    <dbReference type="NCBI Taxonomy" id="1679494"/>
    <lineage>
        <taxon>Bacteria</taxon>
        <taxon>Pseudomonadati</taxon>
        <taxon>Bacteroidota</taxon>
        <taxon>Flavobacteriia</taxon>
        <taxon>Flavobacteriales</taxon>
        <taxon>Weeksellaceae</taxon>
        <taxon>Chryseobacterium group</taxon>
        <taxon>Chryseobacterium</taxon>
    </lineage>
</organism>
<reference evidence="8 9" key="1">
    <citation type="submission" date="2020-08" db="EMBL/GenBank/DDBJ databases">
        <title>Functional genomics of gut bacteria from endangered species of beetles.</title>
        <authorList>
            <person name="Carlos-Shanley C."/>
        </authorList>
    </citation>
    <scope>NUCLEOTIDE SEQUENCE [LARGE SCALE GENOMIC DNA]</scope>
    <source>
        <strain evidence="8 9">S00068</strain>
    </source>
</reference>
<evidence type="ECO:0000256" key="2">
    <source>
        <dbReference type="ARBA" id="ARBA00022525"/>
    </source>
</evidence>
<evidence type="ECO:0000259" key="7">
    <source>
        <dbReference type="Pfam" id="PF25023"/>
    </source>
</evidence>
<keyword evidence="3" id="KW-0677">Repeat</keyword>
<keyword evidence="6" id="KW-0812">Transmembrane</keyword>
<feature type="domain" description="Teneurin-like YD-shell" evidence="7">
    <location>
        <begin position="1314"/>
        <end position="1495"/>
    </location>
</feature>
<dbReference type="EMBL" id="JACHKS010000002">
    <property type="protein sequence ID" value="MBB6332219.1"/>
    <property type="molecule type" value="Genomic_DNA"/>
</dbReference>
<evidence type="ECO:0000313" key="8">
    <source>
        <dbReference type="EMBL" id="MBB6332219.1"/>
    </source>
</evidence>
<accession>A0ABR6Q2P1</accession>
<keyword evidence="6" id="KW-1133">Transmembrane helix</keyword>
<feature type="transmembrane region" description="Helical" evidence="6">
    <location>
        <begin position="1943"/>
        <end position="1964"/>
    </location>
</feature>
<dbReference type="PANTHER" id="PTHR32305:SF15">
    <property type="entry name" value="PROTEIN RHSA-RELATED"/>
    <property type="match status" value="1"/>
</dbReference>
<feature type="transmembrane region" description="Helical" evidence="6">
    <location>
        <begin position="1999"/>
        <end position="2018"/>
    </location>
</feature>
<evidence type="ECO:0000256" key="4">
    <source>
        <dbReference type="ARBA" id="ARBA00023026"/>
    </source>
</evidence>
<evidence type="ECO:0000256" key="3">
    <source>
        <dbReference type="ARBA" id="ARBA00022737"/>
    </source>
</evidence>
<feature type="region of interest" description="Disordered" evidence="5">
    <location>
        <begin position="62"/>
        <end position="102"/>
    </location>
</feature>